<dbReference type="GO" id="GO:0046872">
    <property type="term" value="F:metal ion binding"/>
    <property type="evidence" value="ECO:0007669"/>
    <property type="project" value="UniProtKB-KW"/>
</dbReference>
<dbReference type="CDD" id="cd01941">
    <property type="entry name" value="YeiC_kinase_like"/>
    <property type="match status" value="1"/>
</dbReference>
<dbReference type="SUPFAM" id="SSF53613">
    <property type="entry name" value="Ribokinase-like"/>
    <property type="match status" value="1"/>
</dbReference>
<evidence type="ECO:0000256" key="3">
    <source>
        <dbReference type="ARBA" id="ARBA00022723"/>
    </source>
</evidence>
<dbReference type="Proteomes" id="UP000257109">
    <property type="component" value="Unassembled WGS sequence"/>
</dbReference>
<evidence type="ECO:0000313" key="6">
    <source>
        <dbReference type="EMBL" id="RDX71775.1"/>
    </source>
</evidence>
<dbReference type="PRINTS" id="PR00990">
    <property type="entry name" value="RIBOKINASE"/>
</dbReference>
<keyword evidence="7" id="KW-1185">Reference proteome</keyword>
<dbReference type="GO" id="GO:0016798">
    <property type="term" value="F:hydrolase activity, acting on glycosyl bonds"/>
    <property type="evidence" value="ECO:0007669"/>
    <property type="project" value="TreeGrafter"/>
</dbReference>
<evidence type="ECO:0000259" key="5">
    <source>
        <dbReference type="Pfam" id="PF00294"/>
    </source>
</evidence>
<proteinExistence type="inferred from homology"/>
<protein>
    <submittedName>
        <fullName evidence="6">PsuK</fullName>
    </submittedName>
</protein>
<keyword evidence="2" id="KW-0808">Transferase</keyword>
<dbReference type="GO" id="GO:0004730">
    <property type="term" value="F:pseudouridylate synthase activity"/>
    <property type="evidence" value="ECO:0007669"/>
    <property type="project" value="TreeGrafter"/>
</dbReference>
<dbReference type="InterPro" id="IPR002139">
    <property type="entry name" value="Ribo/fructo_kinase"/>
</dbReference>
<dbReference type="GO" id="GO:0005737">
    <property type="term" value="C:cytoplasm"/>
    <property type="evidence" value="ECO:0007669"/>
    <property type="project" value="TreeGrafter"/>
</dbReference>
<dbReference type="OrthoDB" id="198885at2759"/>
<keyword evidence="3" id="KW-0479">Metal-binding</keyword>
<dbReference type="InterPro" id="IPR002173">
    <property type="entry name" value="Carboh/pur_kinase_PfkB_CS"/>
</dbReference>
<dbReference type="Pfam" id="PF00294">
    <property type="entry name" value="PfkB"/>
    <property type="match status" value="2"/>
</dbReference>
<evidence type="ECO:0000256" key="1">
    <source>
        <dbReference type="ARBA" id="ARBA00010688"/>
    </source>
</evidence>
<name>A0A371F0E9_MUCPR</name>
<feature type="domain" description="Carbohydrate kinase PfkB" evidence="5">
    <location>
        <begin position="350"/>
        <end position="401"/>
    </location>
</feature>
<comment type="similarity">
    <text evidence="1">Belongs to the carbohydrate kinase PfkB family.</text>
</comment>
<dbReference type="Gene3D" id="3.40.1190.20">
    <property type="match status" value="1"/>
</dbReference>
<dbReference type="InterPro" id="IPR011611">
    <property type="entry name" value="PfkB_dom"/>
</dbReference>
<evidence type="ECO:0000313" key="7">
    <source>
        <dbReference type="Proteomes" id="UP000257109"/>
    </source>
</evidence>
<comment type="caution">
    <text evidence="6">The sequence shown here is derived from an EMBL/GenBank/DDBJ whole genome shotgun (WGS) entry which is preliminary data.</text>
</comment>
<organism evidence="6 7">
    <name type="scientific">Mucuna pruriens</name>
    <name type="common">Velvet bean</name>
    <name type="synonym">Dolichos pruriens</name>
    <dbReference type="NCBI Taxonomy" id="157652"/>
    <lineage>
        <taxon>Eukaryota</taxon>
        <taxon>Viridiplantae</taxon>
        <taxon>Streptophyta</taxon>
        <taxon>Embryophyta</taxon>
        <taxon>Tracheophyta</taxon>
        <taxon>Spermatophyta</taxon>
        <taxon>Magnoliopsida</taxon>
        <taxon>eudicotyledons</taxon>
        <taxon>Gunneridae</taxon>
        <taxon>Pentapetalae</taxon>
        <taxon>rosids</taxon>
        <taxon>fabids</taxon>
        <taxon>Fabales</taxon>
        <taxon>Fabaceae</taxon>
        <taxon>Papilionoideae</taxon>
        <taxon>50 kb inversion clade</taxon>
        <taxon>NPAAA clade</taxon>
        <taxon>indigoferoid/millettioid clade</taxon>
        <taxon>Phaseoleae</taxon>
        <taxon>Mucuna</taxon>
    </lineage>
</organism>
<evidence type="ECO:0000256" key="2">
    <source>
        <dbReference type="ARBA" id="ARBA00022679"/>
    </source>
</evidence>
<dbReference type="PANTHER" id="PTHR42909">
    <property type="entry name" value="ZGC:136858"/>
    <property type="match status" value="1"/>
</dbReference>
<feature type="domain" description="Carbohydrate kinase PfkB" evidence="5">
    <location>
        <begin position="51"/>
        <end position="313"/>
    </location>
</feature>
<dbReference type="STRING" id="157652.A0A371F0E9"/>
<reference evidence="6" key="1">
    <citation type="submission" date="2018-05" db="EMBL/GenBank/DDBJ databases">
        <title>Draft genome of Mucuna pruriens seed.</title>
        <authorList>
            <person name="Nnadi N.E."/>
            <person name="Vos R."/>
            <person name="Hasami M.H."/>
            <person name="Devisetty U.K."/>
            <person name="Aguiy J.C."/>
        </authorList>
    </citation>
    <scope>NUCLEOTIDE SEQUENCE [LARGE SCALE GENOMIC DNA]</scope>
    <source>
        <strain evidence="6">JCA_2017</strain>
    </source>
</reference>
<dbReference type="PROSITE" id="PS00583">
    <property type="entry name" value="PFKB_KINASES_1"/>
    <property type="match status" value="1"/>
</dbReference>
<dbReference type="EMBL" id="QJKJ01011204">
    <property type="protein sequence ID" value="RDX71775.1"/>
    <property type="molecule type" value="Genomic_DNA"/>
</dbReference>
<dbReference type="PANTHER" id="PTHR42909:SF1">
    <property type="entry name" value="CARBOHYDRATE KINASE PFKB DOMAIN-CONTAINING PROTEIN"/>
    <property type="match status" value="1"/>
</dbReference>
<keyword evidence="4" id="KW-0418">Kinase</keyword>
<sequence length="426" mass="45519">MASHSYLTCYLFGSLPVWDLRKKTATGMEGSIRGRTQVALRGKELEHGDAEAVIIGGMVLDIHATPSMRGNPGTTTPGKVYYVQGGVARNVAECMSKLGAKPYMISALGFDMAGELLLKQWKSAGLSTEGILKDKDIETPVVCNIFDVNGEVAAGVASVEALEKYLTPDWILHFKSTLLSAPVLMVDANLSHPSLEAACKMAADTECPVWFEPVSVTKSQRISSIVEYVTFASPNEDELIAMANALSGSDEFRPLKESHKKNNSVVSLFQMLKPAIWVLLEKGIKVVLVTLGSNGVFLCKKGRSNHFKMPAEKINRCGFGGQLYKTVAHKCPPSCYSGFSELDRSSHLFAVHFPSLPASVVRLTGAGDCLVGGTITSICAGLDIMQSVSVGIAVAKAAVEVEANVPSTFSLSSISDDAKSVYSSAK</sequence>
<dbReference type="InterPro" id="IPR029056">
    <property type="entry name" value="Ribokinase-like"/>
</dbReference>
<feature type="non-terminal residue" evidence="6">
    <location>
        <position position="426"/>
    </location>
</feature>
<accession>A0A371F0E9</accession>
<gene>
    <name evidence="6" type="primary">psuK</name>
    <name evidence="6" type="ORF">CR513_48823</name>
</gene>
<dbReference type="AlphaFoldDB" id="A0A371F0E9"/>
<dbReference type="GO" id="GO:0016301">
    <property type="term" value="F:kinase activity"/>
    <property type="evidence" value="ECO:0007669"/>
    <property type="project" value="UniProtKB-KW"/>
</dbReference>
<evidence type="ECO:0000256" key="4">
    <source>
        <dbReference type="ARBA" id="ARBA00022777"/>
    </source>
</evidence>
<feature type="non-terminal residue" evidence="6">
    <location>
        <position position="1"/>
    </location>
</feature>